<keyword evidence="2" id="KW-1185">Reference proteome</keyword>
<organism evidence="1 2">
    <name type="scientific">Caenimonas aquaedulcis</name>
    <dbReference type="NCBI Taxonomy" id="2793270"/>
    <lineage>
        <taxon>Bacteria</taxon>
        <taxon>Pseudomonadati</taxon>
        <taxon>Pseudomonadota</taxon>
        <taxon>Betaproteobacteria</taxon>
        <taxon>Burkholderiales</taxon>
        <taxon>Comamonadaceae</taxon>
        <taxon>Caenimonas</taxon>
    </lineage>
</organism>
<evidence type="ECO:0000313" key="1">
    <source>
        <dbReference type="EMBL" id="MBG9390206.1"/>
    </source>
</evidence>
<gene>
    <name evidence="1" type="ORF">I5803_19405</name>
</gene>
<name>A0A931H7T7_9BURK</name>
<evidence type="ECO:0000313" key="2">
    <source>
        <dbReference type="Proteomes" id="UP000651050"/>
    </source>
</evidence>
<sequence length="73" mass="7813">MTRLSRIAHRRAALAAECALARADFGAAFARVRTGATLALLAWAGARLLAKRSWWQAAAFALTCIKGMGAARR</sequence>
<proteinExistence type="predicted"/>
<comment type="caution">
    <text evidence="1">The sequence shown here is derived from an EMBL/GenBank/DDBJ whole genome shotgun (WGS) entry which is preliminary data.</text>
</comment>
<protein>
    <submittedName>
        <fullName evidence="1">Uncharacterized protein</fullName>
    </submittedName>
</protein>
<reference evidence="1" key="1">
    <citation type="submission" date="2020-11" db="EMBL/GenBank/DDBJ databases">
        <title>Bacterial whole genome sequence for Caenimonas sp. DR4.4.</title>
        <authorList>
            <person name="Le V."/>
            <person name="Ko S.-R."/>
            <person name="Ahn C.-Y."/>
            <person name="Oh H.-M."/>
        </authorList>
    </citation>
    <scope>NUCLEOTIDE SEQUENCE</scope>
    <source>
        <strain evidence="1">DR4.4</strain>
    </source>
</reference>
<accession>A0A931H7T7</accession>
<dbReference type="AlphaFoldDB" id="A0A931H7T7"/>
<dbReference type="RefSeq" id="WP_196987958.1">
    <property type="nucleotide sequence ID" value="NZ_JADWYS010000001.1"/>
</dbReference>
<dbReference type="EMBL" id="JADWYS010000001">
    <property type="protein sequence ID" value="MBG9390206.1"/>
    <property type="molecule type" value="Genomic_DNA"/>
</dbReference>
<dbReference type="Proteomes" id="UP000651050">
    <property type="component" value="Unassembled WGS sequence"/>
</dbReference>